<dbReference type="PATRIC" id="fig|742159.3.peg.2535"/>
<keyword evidence="1" id="KW-1133">Transmembrane helix</keyword>
<dbReference type="HOGENOM" id="CLU_158447_1_1_4"/>
<protein>
    <recommendedName>
        <fullName evidence="2">Glycine zipper 2TM domain-containing protein</fullName>
    </recommendedName>
</protein>
<evidence type="ECO:0000259" key="2">
    <source>
        <dbReference type="Pfam" id="PF05433"/>
    </source>
</evidence>
<dbReference type="EMBL" id="ADMS01000038">
    <property type="protein sequence ID" value="EFF77121.1"/>
    <property type="molecule type" value="Genomic_DNA"/>
</dbReference>
<feature type="transmembrane region" description="Helical" evidence="1">
    <location>
        <begin position="62"/>
        <end position="89"/>
    </location>
</feature>
<feature type="domain" description="Glycine zipper 2TM" evidence="2">
    <location>
        <begin position="56"/>
        <end position="94"/>
    </location>
</feature>
<comment type="caution">
    <text evidence="3">The sequence shown here is derived from an EMBL/GenBank/DDBJ whole genome shotgun (WGS) entry which is preliminary data.</text>
</comment>
<organism evidence="3 4">
    <name type="scientific">Achromobacter piechaudii ATCC 43553</name>
    <dbReference type="NCBI Taxonomy" id="742159"/>
    <lineage>
        <taxon>Bacteria</taxon>
        <taxon>Pseudomonadati</taxon>
        <taxon>Pseudomonadota</taxon>
        <taxon>Betaproteobacteria</taxon>
        <taxon>Burkholderiales</taxon>
        <taxon>Alcaligenaceae</taxon>
        <taxon>Achromobacter</taxon>
    </lineage>
</organism>
<reference evidence="4" key="1">
    <citation type="submission" date="2010-03" db="EMBL/GenBank/DDBJ databases">
        <title>Complete sequence of Mobiluncus curtisii ATCC 43063.</title>
        <authorList>
            <person name="Muzny D."/>
            <person name="Qin X."/>
            <person name="Deng J."/>
            <person name="Jiang H."/>
            <person name="Liu Y."/>
            <person name="Qu J."/>
            <person name="Song X.-Z."/>
            <person name="Zhang L."/>
            <person name="Thornton R."/>
            <person name="Coyle M."/>
            <person name="Francisco L."/>
            <person name="Jackson L."/>
            <person name="Javaid M."/>
            <person name="Korchina V."/>
            <person name="Kovar C."/>
            <person name="Mata R."/>
            <person name="Mathew T."/>
            <person name="Ngo R."/>
            <person name="Nguyen L."/>
            <person name="Nguyen N."/>
            <person name="Okwuonu G."/>
            <person name="Ongeri F."/>
            <person name="Pham C."/>
            <person name="Simmons D."/>
            <person name="Wilczek-Boney K."/>
            <person name="Hale W."/>
            <person name="Jakkamsetti A."/>
            <person name="Pham P."/>
            <person name="Ruth R."/>
            <person name="San Lucas F."/>
            <person name="Warren J."/>
            <person name="Zhang J."/>
            <person name="Zhao Z."/>
            <person name="Zhou C."/>
            <person name="Zhu D."/>
            <person name="Lee S."/>
            <person name="Bess C."/>
            <person name="Blankenburg K."/>
            <person name="Forbes L."/>
            <person name="Fu Q."/>
            <person name="Gubbala S."/>
            <person name="Hirani K."/>
            <person name="Jayaseelan J.C."/>
            <person name="Lara F."/>
            <person name="Munidasa M."/>
            <person name="Palculict T."/>
            <person name="Patil S."/>
            <person name="Pu L.-L."/>
            <person name="Saada N."/>
            <person name="Tang L."/>
            <person name="Weissenberger G."/>
            <person name="Zhu Y."/>
            <person name="Hemphill L."/>
            <person name="Shang Y."/>
            <person name="Youmans B."/>
            <person name="Ayvaz T."/>
            <person name="Ross M."/>
            <person name="Santibanez J."/>
            <person name="Aqrawi P."/>
            <person name="Gross S."/>
            <person name="Joshi V."/>
            <person name="Fowler G."/>
            <person name="Nazareth L."/>
            <person name="Reid J."/>
            <person name="Worley K."/>
            <person name="Petrosino J."/>
            <person name="Highlander S."/>
            <person name="Gibbs R."/>
            <person name="Gibbs R."/>
        </authorList>
    </citation>
    <scope>NUCLEOTIDE SEQUENCE [LARGE SCALE GENOMIC DNA]</scope>
    <source>
        <strain evidence="4">ATCC 43553</strain>
    </source>
</reference>
<proteinExistence type="predicted"/>
<dbReference type="Proteomes" id="UP000004510">
    <property type="component" value="Unassembled WGS sequence"/>
</dbReference>
<evidence type="ECO:0000256" key="1">
    <source>
        <dbReference type="SAM" id="Phobius"/>
    </source>
</evidence>
<gene>
    <name evidence="3" type="ORF">HMPREF0004_1622</name>
</gene>
<dbReference type="InterPro" id="IPR008816">
    <property type="entry name" value="Gly_zipper_2TM_dom"/>
</dbReference>
<keyword evidence="1" id="KW-0812">Transmembrane</keyword>
<sequence>MGTARSRQVHGAAPGYKNRSLIMKIASLSKICVALAMTAAMAGCSSWDGMSHRQKSTVGGAALGGVAGAVITNGGVLGTVGGAAIGGVIGDQVGKH</sequence>
<dbReference type="AlphaFoldDB" id="D4X825"/>
<evidence type="ECO:0000313" key="3">
    <source>
        <dbReference type="EMBL" id="EFF77121.1"/>
    </source>
</evidence>
<keyword evidence="1" id="KW-0472">Membrane</keyword>
<name>D4X825_9BURK</name>
<feature type="transmembrane region" description="Helical" evidence="1">
    <location>
        <begin position="21"/>
        <end position="42"/>
    </location>
</feature>
<dbReference type="Pfam" id="PF05433">
    <property type="entry name" value="Rick_17kDa_Anti"/>
    <property type="match status" value="1"/>
</dbReference>
<dbReference type="eggNOG" id="ENOG5033B4P">
    <property type="taxonomic scope" value="Bacteria"/>
</dbReference>
<evidence type="ECO:0000313" key="4">
    <source>
        <dbReference type="Proteomes" id="UP000004510"/>
    </source>
</evidence>
<dbReference type="GO" id="GO:0019867">
    <property type="term" value="C:outer membrane"/>
    <property type="evidence" value="ECO:0007669"/>
    <property type="project" value="InterPro"/>
</dbReference>
<accession>D4X825</accession>